<dbReference type="AlphaFoldDB" id="A0A6A6INR7"/>
<dbReference type="GeneID" id="54586297"/>
<keyword evidence="3" id="KW-1185">Reference proteome</keyword>
<feature type="compositionally biased region" description="Polar residues" evidence="1">
    <location>
        <begin position="1"/>
        <end position="10"/>
    </location>
</feature>
<reference evidence="2" key="1">
    <citation type="journal article" date="2020" name="Stud. Mycol.">
        <title>101 Dothideomycetes genomes: a test case for predicting lifestyles and emergence of pathogens.</title>
        <authorList>
            <person name="Haridas S."/>
            <person name="Albert R."/>
            <person name="Binder M."/>
            <person name="Bloem J."/>
            <person name="Labutti K."/>
            <person name="Salamov A."/>
            <person name="Andreopoulos B."/>
            <person name="Baker S."/>
            <person name="Barry K."/>
            <person name="Bills G."/>
            <person name="Bluhm B."/>
            <person name="Cannon C."/>
            <person name="Castanera R."/>
            <person name="Culley D."/>
            <person name="Daum C."/>
            <person name="Ezra D."/>
            <person name="Gonzalez J."/>
            <person name="Henrissat B."/>
            <person name="Kuo A."/>
            <person name="Liang C."/>
            <person name="Lipzen A."/>
            <person name="Lutzoni F."/>
            <person name="Magnuson J."/>
            <person name="Mondo S."/>
            <person name="Nolan M."/>
            <person name="Ohm R."/>
            <person name="Pangilinan J."/>
            <person name="Park H.-J."/>
            <person name="Ramirez L."/>
            <person name="Alfaro M."/>
            <person name="Sun H."/>
            <person name="Tritt A."/>
            <person name="Yoshinaga Y."/>
            <person name="Zwiers L.-H."/>
            <person name="Turgeon B."/>
            <person name="Goodwin S."/>
            <person name="Spatafora J."/>
            <person name="Crous P."/>
            <person name="Grigoriev I."/>
        </authorList>
    </citation>
    <scope>NUCLEOTIDE SEQUENCE</scope>
    <source>
        <strain evidence="2">CBS 122368</strain>
    </source>
</reference>
<dbReference type="RefSeq" id="XP_033687115.1">
    <property type="nucleotide sequence ID" value="XM_033832967.1"/>
</dbReference>
<dbReference type="EMBL" id="ML987192">
    <property type="protein sequence ID" value="KAF2252111.1"/>
    <property type="molecule type" value="Genomic_DNA"/>
</dbReference>
<feature type="region of interest" description="Disordered" evidence="1">
    <location>
        <begin position="110"/>
        <end position="137"/>
    </location>
</feature>
<proteinExistence type="predicted"/>
<feature type="compositionally biased region" description="Basic residues" evidence="1">
    <location>
        <begin position="112"/>
        <end position="124"/>
    </location>
</feature>
<evidence type="ECO:0000313" key="2">
    <source>
        <dbReference type="EMBL" id="KAF2252111.1"/>
    </source>
</evidence>
<gene>
    <name evidence="2" type="ORF">BU26DRAFT_561882</name>
</gene>
<feature type="region of interest" description="Disordered" evidence="1">
    <location>
        <begin position="1"/>
        <end position="78"/>
    </location>
</feature>
<dbReference type="Proteomes" id="UP000800094">
    <property type="component" value="Unassembled WGS sequence"/>
</dbReference>
<organism evidence="2 3">
    <name type="scientific">Trematosphaeria pertusa</name>
    <dbReference type="NCBI Taxonomy" id="390896"/>
    <lineage>
        <taxon>Eukaryota</taxon>
        <taxon>Fungi</taxon>
        <taxon>Dikarya</taxon>
        <taxon>Ascomycota</taxon>
        <taxon>Pezizomycotina</taxon>
        <taxon>Dothideomycetes</taxon>
        <taxon>Pleosporomycetidae</taxon>
        <taxon>Pleosporales</taxon>
        <taxon>Massarineae</taxon>
        <taxon>Trematosphaeriaceae</taxon>
        <taxon>Trematosphaeria</taxon>
    </lineage>
</organism>
<accession>A0A6A6INR7</accession>
<evidence type="ECO:0000256" key="1">
    <source>
        <dbReference type="SAM" id="MobiDB-lite"/>
    </source>
</evidence>
<protein>
    <submittedName>
        <fullName evidence="2">Uncharacterized protein</fullName>
    </submittedName>
</protein>
<sequence length="137" mass="15728">MANVNNTSDDGTNDIAAKQESRDSSGDAASQEAATQENKKFYNSYENYDRKPQTQRGNFDPGKEPKESRHDRFERKHEERAKLLRTGLLFHLQDQIGDVVQNRERALAKYAKSTHRRHKKHEKKVRQADTGESAGND</sequence>
<feature type="compositionally biased region" description="Basic and acidic residues" evidence="1">
    <location>
        <begin position="61"/>
        <end position="78"/>
    </location>
</feature>
<name>A0A6A6INR7_9PLEO</name>
<evidence type="ECO:0000313" key="3">
    <source>
        <dbReference type="Proteomes" id="UP000800094"/>
    </source>
</evidence>